<dbReference type="Proteomes" id="UP000324705">
    <property type="component" value="Chromosome 7B"/>
</dbReference>
<accession>A0A9R1ACJ4</accession>
<keyword evidence="3 6" id="KW-0732">Signal</keyword>
<dbReference type="Gene3D" id="3.40.50.1820">
    <property type="entry name" value="alpha/beta hydrolase"/>
    <property type="match status" value="2"/>
</dbReference>
<dbReference type="InterPro" id="IPR042269">
    <property type="entry name" value="Ser_carbopepase_S28_SKS"/>
</dbReference>
<sequence length="620" mass="69154">MAASSSLPVVIWALLLLLLVEAFAPATAAAAASPSKRPAHQPPLFPVGLAPLHPKQSSGRYAAAAVTASASAATDNGTVKPFTAHYFLQELDHFTFTPNSSHLFSQKYLLNDTFWRRKPNAGPLFVYTGNEGEIEWFTTNTGFMFDIAPDFGALLVFIEHRFYGESMPFGNDSDSYRSAETLGYLTSMQALADFAILITSLKQNLSVIDAPVIVFGGSYGGMLASWFRLKYPHVAMGAVASSAPILQFDDITPWSSFYDAISQDFKSESLNCFSVIKAVWDVLDDRGSNHTGLLELSKTFRACKTVQSADSLSNWLWNAFTYTAMVDYPTPANFMMNLPAYPVKEMCKIIDSFPAGADIIDKAFAAASLYYNYSGDQKCFEMEGGDDPHGLDGWGWQACTEMVMPMIVSNMSMFPPFSFSYENNSEGCLTYYGVRPRMHWITTEYGGHKIDKVLKRFGSNIIFSNGMRDPWSRGGVLKNISSSIIALVTEKDFNQDQHMFPPFGFSYEERSKGCLANYGVRPRMHWITTEYGGHKIDKVLKRFGSNIIFSNGMRDPWSRGGVLKNISSSIIALVTEKGAHHLDFRSATKDDPDWVVEQRRQEIEIIHGWIDQYNKDIAQM</sequence>
<keyword evidence="5" id="KW-0325">Glycoprotein</keyword>
<feature type="chain" id="PRO_5040367493" description="Lysosomal Pro-X carboxypeptidase" evidence="6">
    <location>
        <begin position="23"/>
        <end position="620"/>
    </location>
</feature>
<keyword evidence="8" id="KW-1185">Reference proteome</keyword>
<dbReference type="Gramene" id="TRITD7Bv1G215970.2">
    <property type="protein sequence ID" value="TRITD7Bv1G215970.2"/>
    <property type="gene ID" value="TRITD7Bv1G215970"/>
</dbReference>
<dbReference type="InterPro" id="IPR008758">
    <property type="entry name" value="Peptidase_S28"/>
</dbReference>
<dbReference type="GO" id="GO:0006508">
    <property type="term" value="P:proteolysis"/>
    <property type="evidence" value="ECO:0007669"/>
    <property type="project" value="UniProtKB-KW"/>
</dbReference>
<evidence type="ECO:0000256" key="6">
    <source>
        <dbReference type="SAM" id="SignalP"/>
    </source>
</evidence>
<protein>
    <recommendedName>
        <fullName evidence="9">Lysosomal Pro-X carboxypeptidase</fullName>
    </recommendedName>
</protein>
<dbReference type="Pfam" id="PF05577">
    <property type="entry name" value="Peptidase_S28"/>
    <property type="match status" value="2"/>
</dbReference>
<feature type="signal peptide" evidence="6">
    <location>
        <begin position="1"/>
        <end position="22"/>
    </location>
</feature>
<evidence type="ECO:0000256" key="4">
    <source>
        <dbReference type="ARBA" id="ARBA00022801"/>
    </source>
</evidence>
<dbReference type="Gene3D" id="1.20.120.980">
    <property type="entry name" value="Serine carboxypeptidase S28, SKS domain"/>
    <property type="match status" value="1"/>
</dbReference>
<dbReference type="PANTHER" id="PTHR11010:SF116">
    <property type="entry name" value="LYSOSOMAL PRO-X CARBOXYPEPTIDASE"/>
    <property type="match status" value="1"/>
</dbReference>
<evidence type="ECO:0000256" key="2">
    <source>
        <dbReference type="ARBA" id="ARBA00022670"/>
    </source>
</evidence>
<evidence type="ECO:0000313" key="8">
    <source>
        <dbReference type="Proteomes" id="UP000324705"/>
    </source>
</evidence>
<organism evidence="7 8">
    <name type="scientific">Triticum turgidum subsp. durum</name>
    <name type="common">Durum wheat</name>
    <name type="synonym">Triticum durum</name>
    <dbReference type="NCBI Taxonomy" id="4567"/>
    <lineage>
        <taxon>Eukaryota</taxon>
        <taxon>Viridiplantae</taxon>
        <taxon>Streptophyta</taxon>
        <taxon>Embryophyta</taxon>
        <taxon>Tracheophyta</taxon>
        <taxon>Spermatophyta</taxon>
        <taxon>Magnoliopsida</taxon>
        <taxon>Liliopsida</taxon>
        <taxon>Poales</taxon>
        <taxon>Poaceae</taxon>
        <taxon>BOP clade</taxon>
        <taxon>Pooideae</taxon>
        <taxon>Triticodae</taxon>
        <taxon>Triticeae</taxon>
        <taxon>Triticinae</taxon>
        <taxon>Triticum</taxon>
    </lineage>
</organism>
<dbReference type="GO" id="GO:0008239">
    <property type="term" value="F:dipeptidyl-peptidase activity"/>
    <property type="evidence" value="ECO:0007669"/>
    <property type="project" value="TreeGrafter"/>
</dbReference>
<evidence type="ECO:0000256" key="3">
    <source>
        <dbReference type="ARBA" id="ARBA00022729"/>
    </source>
</evidence>
<comment type="similarity">
    <text evidence="1">Belongs to the peptidase S28 family.</text>
</comment>
<name>A0A9R1ACJ4_TRITD</name>
<dbReference type="SUPFAM" id="SSF53474">
    <property type="entry name" value="alpha/beta-Hydrolases"/>
    <property type="match status" value="1"/>
</dbReference>
<evidence type="ECO:0000313" key="7">
    <source>
        <dbReference type="EMBL" id="VAI93030.1"/>
    </source>
</evidence>
<dbReference type="EMBL" id="LT934124">
    <property type="protein sequence ID" value="VAI93030.1"/>
    <property type="molecule type" value="Genomic_DNA"/>
</dbReference>
<dbReference type="GO" id="GO:0070008">
    <property type="term" value="F:serine-type exopeptidase activity"/>
    <property type="evidence" value="ECO:0007669"/>
    <property type="project" value="InterPro"/>
</dbReference>
<gene>
    <name evidence="7" type="ORF">TRITD_7Bv1G215970</name>
</gene>
<dbReference type="AlphaFoldDB" id="A0A9R1ACJ4"/>
<reference evidence="7 8" key="1">
    <citation type="submission" date="2017-09" db="EMBL/GenBank/DDBJ databases">
        <authorList>
            <consortium name="International Durum Wheat Genome Sequencing Consortium (IDWGSC)"/>
            <person name="Milanesi L."/>
        </authorList>
    </citation>
    <scope>NUCLEOTIDE SEQUENCE [LARGE SCALE GENOMIC DNA]</scope>
    <source>
        <strain evidence="8">cv. Svevo</strain>
    </source>
</reference>
<keyword evidence="4" id="KW-0378">Hydrolase</keyword>
<dbReference type="FunFam" id="1.20.120.980:FF:000001">
    <property type="entry name" value="Dipeptidyl peptidase 7"/>
    <property type="match status" value="1"/>
</dbReference>
<keyword evidence="2" id="KW-0645">Protease</keyword>
<evidence type="ECO:0000256" key="5">
    <source>
        <dbReference type="ARBA" id="ARBA00023180"/>
    </source>
</evidence>
<dbReference type="InterPro" id="IPR029058">
    <property type="entry name" value="AB_hydrolase_fold"/>
</dbReference>
<evidence type="ECO:0008006" key="9">
    <source>
        <dbReference type="Google" id="ProtNLM"/>
    </source>
</evidence>
<dbReference type="PANTHER" id="PTHR11010">
    <property type="entry name" value="PROTEASE S28 PRO-X CARBOXYPEPTIDASE-RELATED"/>
    <property type="match status" value="1"/>
</dbReference>
<proteinExistence type="inferred from homology"/>
<evidence type="ECO:0000256" key="1">
    <source>
        <dbReference type="ARBA" id="ARBA00011079"/>
    </source>
</evidence>